<dbReference type="Pfam" id="PF13671">
    <property type="entry name" value="AAA_33"/>
    <property type="match status" value="1"/>
</dbReference>
<dbReference type="Pfam" id="PF00149">
    <property type="entry name" value="Metallophos"/>
    <property type="match status" value="1"/>
</dbReference>
<dbReference type="GO" id="GO:0016301">
    <property type="term" value="F:kinase activity"/>
    <property type="evidence" value="ECO:0007669"/>
    <property type="project" value="UniProtKB-KW"/>
</dbReference>
<name>A0A1G7L7T1_9ACTN</name>
<dbReference type="Gene3D" id="3.60.21.10">
    <property type="match status" value="1"/>
</dbReference>
<protein>
    <submittedName>
        <fullName evidence="3">Polynucleotide 3'-phosphatase /polynucleotide 5'-hydroxyl-kinase /polynucleotide 2',3'-cyclic phosphate phosphodiesterase</fullName>
    </submittedName>
</protein>
<evidence type="ECO:0000259" key="1">
    <source>
        <dbReference type="Pfam" id="PF00149"/>
    </source>
</evidence>
<dbReference type="SUPFAM" id="SSF56091">
    <property type="entry name" value="DNA ligase/mRNA capping enzyme, catalytic domain"/>
    <property type="match status" value="1"/>
</dbReference>
<dbReference type="InterPro" id="IPR004843">
    <property type="entry name" value="Calcineurin-like_PHP"/>
</dbReference>
<reference evidence="3 4" key="1">
    <citation type="submission" date="2016-10" db="EMBL/GenBank/DDBJ databases">
        <authorList>
            <person name="de Groot N.N."/>
        </authorList>
    </citation>
    <scope>NUCLEOTIDE SEQUENCE [LARGE SCALE GENOMIC DNA]</scope>
    <source>
        <strain evidence="3 4">CGMCC 4.1859</strain>
    </source>
</reference>
<dbReference type="InterPro" id="IPR032380">
    <property type="entry name" value="PNKP_ligase_dom"/>
</dbReference>
<dbReference type="Gene3D" id="3.40.50.300">
    <property type="entry name" value="P-loop containing nucleotide triphosphate hydrolases"/>
    <property type="match status" value="1"/>
</dbReference>
<evidence type="ECO:0000313" key="4">
    <source>
        <dbReference type="Proteomes" id="UP000198614"/>
    </source>
</evidence>
<evidence type="ECO:0000259" key="2">
    <source>
        <dbReference type="Pfam" id="PF16542"/>
    </source>
</evidence>
<dbReference type="InterPro" id="IPR024028">
    <property type="entry name" value="PNKP_bac"/>
</dbReference>
<dbReference type="Gene3D" id="3.30.470.30">
    <property type="entry name" value="DNA ligase/mRNA capping enzyme"/>
    <property type="match status" value="2"/>
</dbReference>
<dbReference type="EMBL" id="FNAX01000008">
    <property type="protein sequence ID" value="SDF45528.1"/>
    <property type="molecule type" value="Genomic_DNA"/>
</dbReference>
<dbReference type="Proteomes" id="UP000198614">
    <property type="component" value="Unassembled WGS sequence"/>
</dbReference>
<accession>A0A1G7L7T1</accession>
<dbReference type="SUPFAM" id="SSF52540">
    <property type="entry name" value="P-loop containing nucleoside triphosphate hydrolases"/>
    <property type="match status" value="1"/>
</dbReference>
<gene>
    <name evidence="3" type="ORF">SAMN05216260_108132</name>
</gene>
<dbReference type="PANTHER" id="PTHR12435">
    <property type="match status" value="1"/>
</dbReference>
<feature type="domain" description="Calcineurin-like phosphoesterase" evidence="1">
    <location>
        <begin position="190"/>
        <end position="376"/>
    </location>
</feature>
<sequence>MTGTERRVRTLPVTDLSLVVLVGASGSGKSTFARRHFRPTEVISSDFCRGLVSDDENDQSATRDAFDVLHYIAGKRLAAGRRTVVDATSVQSDARRALIDLARAHDVLPIAVVLDVPEEVCAARNAARTDRADMPRRVIARHIRELRRSLRQLEREGFRKVHVLRGVEEIENATVVTERRYNDLTGLTGPFDIIGDVHGCSAELESLLGKLGYADGVHPEGRTAVFVGDLVDRGPDSPGVLRRVMSMVKSGNALCVPGNHENKFGRHLRGRQVQHTHGLAETIAQMADESEEFVREVREFVDGLVSHYVLDGGRLVVCHAGLPEKYHGRTSGRVRSHALYGDTTGETDEFGLPVRYPWAEDYRGSAAVVYGHTPVPRATWLNNTICLDTGAVFGGRLTALRWPERELVDVPAERVWYEPVKPLASEAPGGHEGRPLDLADVHGRRVVETRYTGRVAVREENAAAALEVMSRFAVDPRLMPYLPPTMAPTATSRRDGYLEHPEEAFAQYREAGVGRVVCEEKHMGSRAVALVCRDAAAAAERFGVPGGPEGPTGALYTRTGRPFFSDAALTESVLDRLRAAVGAAGLWEELSTDWLLLDAELMPWSLKASGLLRGQYAAVGAAAGAVFPGALAALESAAGRGVDVGALLERQRARAVDAQAFTEAYRRYCWPTEGLDGVRLAPFQILAARDRSLAALPHDEQLALLDRLVEYDSGGLLTTTRRLYVDTGDEDSVRAGVDWWLEMTARGGEGMVVKPVGAVVRDGQGRLVQPGIKCRGREYLRIVYGPEYTRPDNLARLRNRFLNHKRSLALREYALGLEALDRLAEGEPLWRVHEAVFGVLALESEPVDPRL</sequence>
<organism evidence="3 4">
    <name type="scientific">Streptomyces griseoaurantiacus</name>
    <dbReference type="NCBI Taxonomy" id="68213"/>
    <lineage>
        <taxon>Bacteria</taxon>
        <taxon>Bacillati</taxon>
        <taxon>Actinomycetota</taxon>
        <taxon>Actinomycetes</taxon>
        <taxon>Kitasatosporales</taxon>
        <taxon>Streptomycetaceae</taxon>
        <taxon>Streptomyces</taxon>
        <taxon>Streptomyces aurantiacus group</taxon>
    </lineage>
</organism>
<dbReference type="InterPro" id="IPR041780">
    <property type="entry name" value="MPP_PrpE-like"/>
</dbReference>
<dbReference type="Pfam" id="PF16542">
    <property type="entry name" value="PNKP_ligase"/>
    <property type="match status" value="1"/>
</dbReference>
<evidence type="ECO:0000313" key="3">
    <source>
        <dbReference type="EMBL" id="SDF45528.1"/>
    </source>
</evidence>
<dbReference type="AlphaFoldDB" id="A0A1G7L7T1"/>
<dbReference type="SUPFAM" id="SSF56300">
    <property type="entry name" value="Metallo-dependent phosphatases"/>
    <property type="match status" value="1"/>
</dbReference>
<dbReference type="GO" id="GO:0016787">
    <property type="term" value="F:hydrolase activity"/>
    <property type="evidence" value="ECO:0007669"/>
    <property type="project" value="InterPro"/>
</dbReference>
<dbReference type="NCBIfam" id="TIGR04075">
    <property type="entry name" value="bacter_Pnkp"/>
    <property type="match status" value="1"/>
</dbReference>
<feature type="domain" description="Polynucleotide kinase-phosphatase ligase" evidence="2">
    <location>
        <begin position="464"/>
        <end position="846"/>
    </location>
</feature>
<proteinExistence type="predicted"/>
<dbReference type="InterPro" id="IPR029052">
    <property type="entry name" value="Metallo-depent_PP-like"/>
</dbReference>
<dbReference type="InterPro" id="IPR027417">
    <property type="entry name" value="P-loop_NTPase"/>
</dbReference>
<keyword evidence="3" id="KW-0808">Transferase</keyword>
<dbReference type="CDD" id="cd07423">
    <property type="entry name" value="MPP_Prp_like"/>
    <property type="match status" value="1"/>
</dbReference>
<keyword evidence="3" id="KW-0418">Kinase</keyword>
<dbReference type="OrthoDB" id="9807890at2"/>